<evidence type="ECO:0000313" key="2">
    <source>
        <dbReference type="Proteomes" id="UP000289316"/>
    </source>
</evidence>
<proteinExistence type="predicted"/>
<name>A0A4Q2AZD1_9LACO</name>
<gene>
    <name evidence="1" type="ORF">D6C19_00730</name>
</gene>
<dbReference type="RefSeq" id="WP_129303157.1">
    <property type="nucleotide sequence ID" value="NZ_QZFR01000002.1"/>
</dbReference>
<comment type="caution">
    <text evidence="1">The sequence shown here is derived from an EMBL/GenBank/DDBJ whole genome shotgun (WGS) entry which is preliminary data.</text>
</comment>
<dbReference type="OrthoDB" id="9868875at2"/>
<reference evidence="1 2" key="1">
    <citation type="submission" date="2018-09" db="EMBL/GenBank/DDBJ databases">
        <title>Murine metabolic-syndrome-specific gut microbial biobank.</title>
        <authorList>
            <person name="Liu C."/>
        </authorList>
    </citation>
    <scope>NUCLEOTIDE SEQUENCE [LARGE SCALE GENOMIC DNA]</scope>
    <source>
        <strain evidence="1 2">C-30</strain>
    </source>
</reference>
<organism evidence="1 2">
    <name type="scientific">Ligilactobacillus murinus</name>
    <dbReference type="NCBI Taxonomy" id="1622"/>
    <lineage>
        <taxon>Bacteria</taxon>
        <taxon>Bacillati</taxon>
        <taxon>Bacillota</taxon>
        <taxon>Bacilli</taxon>
        <taxon>Lactobacillales</taxon>
        <taxon>Lactobacillaceae</taxon>
        <taxon>Ligilactobacillus</taxon>
    </lineage>
</organism>
<dbReference type="AlphaFoldDB" id="A0A4Q2AZD1"/>
<sequence>MRNKLEEKDILRDKYGYSLRECDELRQGNTKYEVEIIRPGFAVLLNKEDQSEMMVTPKEAKNFELVRKFKIRQKKGWKRKW</sequence>
<accession>A0A4Q2AZD1</accession>
<dbReference type="Proteomes" id="UP000289316">
    <property type="component" value="Unassembled WGS sequence"/>
</dbReference>
<dbReference type="EMBL" id="QZFR01000002">
    <property type="protein sequence ID" value="RXV75548.1"/>
    <property type="molecule type" value="Genomic_DNA"/>
</dbReference>
<evidence type="ECO:0000313" key="1">
    <source>
        <dbReference type="EMBL" id="RXV75548.1"/>
    </source>
</evidence>
<protein>
    <submittedName>
        <fullName evidence="1">Uncharacterized protein</fullName>
    </submittedName>
</protein>